<dbReference type="Gene3D" id="3.90.1200.10">
    <property type="match status" value="1"/>
</dbReference>
<evidence type="ECO:0000259" key="1">
    <source>
        <dbReference type="SMART" id="SM00587"/>
    </source>
</evidence>
<dbReference type="InterPro" id="IPR015897">
    <property type="entry name" value="CHK_kinase-like"/>
</dbReference>
<evidence type="ECO:0000313" key="3">
    <source>
        <dbReference type="Proteomes" id="UP001214250"/>
    </source>
</evidence>
<dbReference type="RefSeq" id="WP_274154056.1">
    <property type="nucleotide sequence ID" value="NZ_CP117812.1"/>
</dbReference>
<protein>
    <submittedName>
        <fullName evidence="2">Phosphotransferase</fullName>
    </submittedName>
</protein>
<name>A0ABY7VZ39_9BACT</name>
<dbReference type="Pfam" id="PF02958">
    <property type="entry name" value="EcKL"/>
    <property type="match status" value="1"/>
</dbReference>
<dbReference type="SUPFAM" id="SSF56112">
    <property type="entry name" value="Protein kinase-like (PK-like)"/>
    <property type="match status" value="1"/>
</dbReference>
<sequence length="328" mass="37673">MLSQNLHDRILRLIGLGSISSSQVIQNLWSGYGQILRINLEGSEYPSTIVKHVNPPSISNHPRGWNSDISHLRKLRSYQIELNWYKNFSSKCNDSCTVPSLISAEQSDNDFLIILQDMDAYGFPARLTNINQKAFNACLSWLANFHATFLNTPIDGLWESGCYWHLETRPQELEALDDLALKKAASAIDLELKASPFQTLVHGDAKLANFCFSEDSRKVAAVDFQYIGKGCGIKDLAYFVGSCLNEEQCESQEQDILDYYFCELRKATQKTHPQINCDDLEQDWRRLYPYAWADFHRFLKGWSPGHWKINSYSERICREVIKDLEQSL</sequence>
<dbReference type="InterPro" id="IPR004119">
    <property type="entry name" value="EcKL"/>
</dbReference>
<proteinExistence type="predicted"/>
<dbReference type="Proteomes" id="UP001214250">
    <property type="component" value="Chromosome 2"/>
</dbReference>
<dbReference type="PANTHER" id="PTHR11012">
    <property type="entry name" value="PROTEIN KINASE-LIKE DOMAIN-CONTAINING"/>
    <property type="match status" value="1"/>
</dbReference>
<dbReference type="InterPro" id="IPR011009">
    <property type="entry name" value="Kinase-like_dom_sf"/>
</dbReference>
<organism evidence="2 3">
    <name type="scientific">Lentisphaera profundi</name>
    <dbReference type="NCBI Taxonomy" id="1658616"/>
    <lineage>
        <taxon>Bacteria</taxon>
        <taxon>Pseudomonadati</taxon>
        <taxon>Lentisphaerota</taxon>
        <taxon>Lentisphaeria</taxon>
        <taxon>Lentisphaerales</taxon>
        <taxon>Lentisphaeraceae</taxon>
        <taxon>Lentisphaera</taxon>
    </lineage>
</organism>
<gene>
    <name evidence="2" type="ORF">PQO03_15280</name>
</gene>
<keyword evidence="3" id="KW-1185">Reference proteome</keyword>
<dbReference type="EMBL" id="CP117812">
    <property type="protein sequence ID" value="WDE99196.1"/>
    <property type="molecule type" value="Genomic_DNA"/>
</dbReference>
<dbReference type="SMART" id="SM00587">
    <property type="entry name" value="CHK"/>
    <property type="match status" value="1"/>
</dbReference>
<dbReference type="PANTHER" id="PTHR11012:SF30">
    <property type="entry name" value="PROTEIN KINASE-LIKE DOMAIN-CONTAINING"/>
    <property type="match status" value="1"/>
</dbReference>
<evidence type="ECO:0000313" key="2">
    <source>
        <dbReference type="EMBL" id="WDE99196.1"/>
    </source>
</evidence>
<feature type="domain" description="CHK kinase-like" evidence="1">
    <location>
        <begin position="113"/>
        <end position="270"/>
    </location>
</feature>
<reference evidence="2 3" key="1">
    <citation type="submission" date="2023-02" db="EMBL/GenBank/DDBJ databases">
        <title>Genome sequence of Lentisphaera profundi SAORIC-696.</title>
        <authorList>
            <person name="Kim e."/>
            <person name="Cho J.-C."/>
            <person name="Choi A."/>
            <person name="Kang I."/>
        </authorList>
    </citation>
    <scope>NUCLEOTIDE SEQUENCE [LARGE SCALE GENOMIC DNA]</scope>
    <source>
        <strain evidence="2 3">SAORIC-696</strain>
    </source>
</reference>
<accession>A0ABY7VZ39</accession>